<dbReference type="PROSITE" id="PS51257">
    <property type="entry name" value="PROKAR_LIPOPROTEIN"/>
    <property type="match status" value="1"/>
</dbReference>
<feature type="region of interest" description="Disordered" evidence="1">
    <location>
        <begin position="26"/>
        <end position="68"/>
    </location>
</feature>
<organism evidence="4 5">
    <name type="scientific">Sphaerisporangium krabiense</name>
    <dbReference type="NCBI Taxonomy" id="763782"/>
    <lineage>
        <taxon>Bacteria</taxon>
        <taxon>Bacillati</taxon>
        <taxon>Actinomycetota</taxon>
        <taxon>Actinomycetes</taxon>
        <taxon>Streptosporangiales</taxon>
        <taxon>Streptosporangiaceae</taxon>
        <taxon>Sphaerisporangium</taxon>
    </lineage>
</organism>
<dbReference type="InterPro" id="IPR012347">
    <property type="entry name" value="Ferritin-like"/>
</dbReference>
<dbReference type="AlphaFoldDB" id="A0A7W9DNR4"/>
<evidence type="ECO:0000256" key="2">
    <source>
        <dbReference type="SAM" id="SignalP"/>
    </source>
</evidence>
<dbReference type="PANTHER" id="PTHR36933">
    <property type="entry name" value="SLL0788 PROTEIN"/>
    <property type="match status" value="1"/>
</dbReference>
<feature type="chain" id="PRO_5038561058" evidence="2">
    <location>
        <begin position="24"/>
        <end position="221"/>
    </location>
</feature>
<sequence length="221" mass="23376">MKRFITVPAALVAAGVLVTGCGAGETGQESQAGGGHMSPTMSPTTMPSTMPSGMASAMPSAMPTGTPSPPYSGQDVMFAQMMIPHHRQAVEMAGLAASRTAGAEVKRLAERIEAAQEPEITAMSGWLADWDMPVAHDMASMGHDMQGMMSDGDMRRLKGMSGTAFDRAFLQMMIEHHEGAISMAEQERTAGSFAPARTMAASIVESQKAEIATMRRLLGRK</sequence>
<feature type="compositionally biased region" description="Low complexity" evidence="1">
    <location>
        <begin position="37"/>
        <end position="65"/>
    </location>
</feature>
<evidence type="ECO:0000313" key="5">
    <source>
        <dbReference type="Proteomes" id="UP000588112"/>
    </source>
</evidence>
<keyword evidence="5" id="KW-1185">Reference proteome</keyword>
<feature type="domain" description="DUF305" evidence="3">
    <location>
        <begin position="75"/>
        <end position="218"/>
    </location>
</feature>
<proteinExistence type="predicted"/>
<comment type="caution">
    <text evidence="4">The sequence shown here is derived from an EMBL/GenBank/DDBJ whole genome shotgun (WGS) entry which is preliminary data.</text>
</comment>
<dbReference type="Proteomes" id="UP000588112">
    <property type="component" value="Unassembled WGS sequence"/>
</dbReference>
<keyword evidence="2" id="KW-0732">Signal</keyword>
<dbReference type="PANTHER" id="PTHR36933:SF1">
    <property type="entry name" value="SLL0788 PROTEIN"/>
    <property type="match status" value="1"/>
</dbReference>
<dbReference type="RefSeq" id="WP_184608971.1">
    <property type="nucleotide sequence ID" value="NZ_BOOS01000024.1"/>
</dbReference>
<protein>
    <submittedName>
        <fullName evidence="4">Uncharacterized protein (DUF305 family)</fullName>
    </submittedName>
</protein>
<dbReference type="InterPro" id="IPR005183">
    <property type="entry name" value="DUF305_CopM-like"/>
</dbReference>
<accession>A0A7W9DNR4</accession>
<gene>
    <name evidence="4" type="ORF">BJ981_001311</name>
</gene>
<dbReference type="Gene3D" id="1.20.1260.10">
    <property type="match status" value="1"/>
</dbReference>
<dbReference type="EMBL" id="JACHBR010000001">
    <property type="protein sequence ID" value="MBB5625612.1"/>
    <property type="molecule type" value="Genomic_DNA"/>
</dbReference>
<evidence type="ECO:0000313" key="4">
    <source>
        <dbReference type="EMBL" id="MBB5625612.1"/>
    </source>
</evidence>
<dbReference type="Pfam" id="PF03713">
    <property type="entry name" value="DUF305"/>
    <property type="match status" value="1"/>
</dbReference>
<evidence type="ECO:0000256" key="1">
    <source>
        <dbReference type="SAM" id="MobiDB-lite"/>
    </source>
</evidence>
<reference evidence="4 5" key="1">
    <citation type="submission" date="2020-08" db="EMBL/GenBank/DDBJ databases">
        <title>Sequencing the genomes of 1000 actinobacteria strains.</title>
        <authorList>
            <person name="Klenk H.-P."/>
        </authorList>
    </citation>
    <scope>NUCLEOTIDE SEQUENCE [LARGE SCALE GENOMIC DNA]</scope>
    <source>
        <strain evidence="4 5">DSM 45790</strain>
    </source>
</reference>
<evidence type="ECO:0000259" key="3">
    <source>
        <dbReference type="Pfam" id="PF03713"/>
    </source>
</evidence>
<feature type="signal peptide" evidence="2">
    <location>
        <begin position="1"/>
        <end position="23"/>
    </location>
</feature>
<name>A0A7W9DNR4_9ACTN</name>